<dbReference type="Proteomes" id="UP000254424">
    <property type="component" value="Unassembled WGS sequence"/>
</dbReference>
<sequence length="43" mass="4813">MWQGTSKEEAFKVMTNVCRHLVITHVVAPVSFSGKGIKTYCVE</sequence>
<accession>A0A380Z9H0</accession>
<protein>
    <submittedName>
        <fullName evidence="1">Uncharacterized protein</fullName>
    </submittedName>
</protein>
<name>A0A380Z9H0_9BACE</name>
<dbReference type="EMBL" id="UFSX01000002">
    <property type="protein sequence ID" value="SUV43648.1"/>
    <property type="molecule type" value="Genomic_DNA"/>
</dbReference>
<gene>
    <name evidence="1" type="ORF">NCTC11155_03053</name>
</gene>
<dbReference type="AlphaFoldDB" id="A0A380Z9H0"/>
<evidence type="ECO:0000313" key="1">
    <source>
        <dbReference type="EMBL" id="SUV43648.1"/>
    </source>
</evidence>
<organism evidence="1 2">
    <name type="scientific">Bacteroides eggerthii</name>
    <dbReference type="NCBI Taxonomy" id="28111"/>
    <lineage>
        <taxon>Bacteria</taxon>
        <taxon>Pseudomonadati</taxon>
        <taxon>Bacteroidota</taxon>
        <taxon>Bacteroidia</taxon>
        <taxon>Bacteroidales</taxon>
        <taxon>Bacteroidaceae</taxon>
        <taxon>Bacteroides</taxon>
    </lineage>
</organism>
<reference evidence="1 2" key="1">
    <citation type="submission" date="2018-06" db="EMBL/GenBank/DDBJ databases">
        <authorList>
            <consortium name="Pathogen Informatics"/>
            <person name="Doyle S."/>
        </authorList>
    </citation>
    <scope>NUCLEOTIDE SEQUENCE [LARGE SCALE GENOMIC DNA]</scope>
    <source>
        <strain evidence="1 2">NCTC11155</strain>
    </source>
</reference>
<evidence type="ECO:0000313" key="2">
    <source>
        <dbReference type="Proteomes" id="UP000254424"/>
    </source>
</evidence>
<proteinExistence type="predicted"/>